<organism evidence="1">
    <name type="scientific">Zea mays</name>
    <name type="common">Maize</name>
    <dbReference type="NCBI Taxonomy" id="4577"/>
    <lineage>
        <taxon>Eukaryota</taxon>
        <taxon>Viridiplantae</taxon>
        <taxon>Streptophyta</taxon>
        <taxon>Embryophyta</taxon>
        <taxon>Tracheophyta</taxon>
        <taxon>Spermatophyta</taxon>
        <taxon>Magnoliopsida</taxon>
        <taxon>Liliopsida</taxon>
        <taxon>Poales</taxon>
        <taxon>Poaceae</taxon>
        <taxon>PACMAD clade</taxon>
        <taxon>Panicoideae</taxon>
        <taxon>Andropogonodae</taxon>
        <taxon>Andropogoneae</taxon>
        <taxon>Tripsacinae</taxon>
        <taxon>Zea</taxon>
    </lineage>
</organism>
<evidence type="ECO:0000313" key="1">
    <source>
        <dbReference type="EMBL" id="ACR35027.1"/>
    </source>
</evidence>
<reference evidence="1" key="2">
    <citation type="submission" date="2012-06" db="EMBL/GenBank/DDBJ databases">
        <authorList>
            <person name="Yu Y."/>
            <person name="Currie J."/>
            <person name="Lomeli R."/>
            <person name="Angelova A."/>
            <person name="Collura K."/>
            <person name="Wissotski M."/>
            <person name="Campos D."/>
            <person name="Kudrna D."/>
            <person name="Golser W."/>
            <person name="Ashely E."/>
            <person name="Descour A."/>
            <person name="Fernandes J."/>
            <person name="Soderlund C."/>
            <person name="Walbot V."/>
        </authorList>
    </citation>
    <scope>NUCLEOTIDE SEQUENCE</scope>
    <source>
        <strain evidence="1">B73</strain>
    </source>
</reference>
<protein>
    <submittedName>
        <fullName evidence="1">Uncharacterized protein</fullName>
    </submittedName>
</protein>
<sequence length="112" mass="12221">MRSAASSTVAIVCALDSSTLISKCSSRLITISTVSSESAPSSENFDSPQTSVWSGRASCFFTISQTLSVVSFLACHNPYFEMSLCLQYKRIYIEKGGTVYGYLARSRALQQH</sequence>
<proteinExistence type="evidence at transcript level"/>
<dbReference type="EMBL" id="BT084674">
    <property type="protein sequence ID" value="ACR35027.1"/>
    <property type="molecule type" value="mRNA"/>
</dbReference>
<name>C4J1H7_MAIZE</name>
<dbReference type="AlphaFoldDB" id="C4J1H7"/>
<reference evidence="1" key="1">
    <citation type="journal article" date="2009" name="PLoS Genet.">
        <title>Sequencing, mapping, and analysis of 27,455 maize full-length cDNAs.</title>
        <authorList>
            <person name="Soderlund C."/>
            <person name="Descour A."/>
            <person name="Kudrna D."/>
            <person name="Bomhoff M."/>
            <person name="Boyd L."/>
            <person name="Currie J."/>
            <person name="Angelova A."/>
            <person name="Collura K."/>
            <person name="Wissotski M."/>
            <person name="Ashley E."/>
            <person name="Morrow D."/>
            <person name="Fernandes J."/>
            <person name="Walbot V."/>
            <person name="Yu Y."/>
        </authorList>
    </citation>
    <scope>NUCLEOTIDE SEQUENCE</scope>
    <source>
        <strain evidence="1">B73</strain>
    </source>
</reference>
<accession>C4J1H7</accession>